<dbReference type="EMBL" id="CAEZTC010000043">
    <property type="protein sequence ID" value="CAB4555831.1"/>
    <property type="molecule type" value="Genomic_DNA"/>
</dbReference>
<accession>A0A6J6CWA1</accession>
<evidence type="ECO:0000313" key="1">
    <source>
        <dbReference type="EMBL" id="CAB4555831.1"/>
    </source>
</evidence>
<name>A0A6J6CWA1_9ZZZZ</name>
<dbReference type="AlphaFoldDB" id="A0A6J6CWA1"/>
<organism evidence="1">
    <name type="scientific">freshwater metagenome</name>
    <dbReference type="NCBI Taxonomy" id="449393"/>
    <lineage>
        <taxon>unclassified sequences</taxon>
        <taxon>metagenomes</taxon>
        <taxon>ecological metagenomes</taxon>
    </lineage>
</organism>
<proteinExistence type="predicted"/>
<dbReference type="InterPro" id="IPR019660">
    <property type="entry name" value="Put_sensory_transdc_reg_YbjN"/>
</dbReference>
<dbReference type="Pfam" id="PF10722">
    <property type="entry name" value="YbjN"/>
    <property type="match status" value="1"/>
</dbReference>
<reference evidence="1" key="1">
    <citation type="submission" date="2020-05" db="EMBL/GenBank/DDBJ databases">
        <authorList>
            <person name="Chiriac C."/>
            <person name="Salcher M."/>
            <person name="Ghai R."/>
            <person name="Kavagutti S V."/>
        </authorList>
    </citation>
    <scope>NUCLEOTIDE SEQUENCE</scope>
</reference>
<protein>
    <submittedName>
        <fullName evidence="1">Unannotated protein</fullName>
    </submittedName>
</protein>
<dbReference type="SUPFAM" id="SSF69635">
    <property type="entry name" value="Type III secretory system chaperone-like"/>
    <property type="match status" value="1"/>
</dbReference>
<gene>
    <name evidence="1" type="ORF">UFOPK1572_00480</name>
</gene>
<sequence length="153" mass="17898">MSELFGFHELESLETQITTWLDAMKERNDAIVAIDRGEPDERRWYVRLHGEEKEFTTVWITLGQRTLRYETYVMPAPEENAEQLYEHLLRRNETLTGAHFSIGIEDAIFLRGELPLGLLREQELDRIIGTLYAAVERIFPVIIRIGFASRFAE</sequence>
<dbReference type="Gene3D" id="3.30.1460.10">
    <property type="match status" value="1"/>
</dbReference>